<dbReference type="AlphaFoldDB" id="A0A4Y2VG58"/>
<reference evidence="1 2" key="1">
    <citation type="journal article" date="2019" name="Sci. Rep.">
        <title>Orb-weaving spider Araneus ventricosus genome elucidates the spidroin gene catalogue.</title>
        <authorList>
            <person name="Kono N."/>
            <person name="Nakamura H."/>
            <person name="Ohtoshi R."/>
            <person name="Moran D.A.P."/>
            <person name="Shinohara A."/>
            <person name="Yoshida Y."/>
            <person name="Fujiwara M."/>
            <person name="Mori M."/>
            <person name="Tomita M."/>
            <person name="Arakawa K."/>
        </authorList>
    </citation>
    <scope>NUCLEOTIDE SEQUENCE [LARGE SCALE GENOMIC DNA]</scope>
</reference>
<accession>A0A4Y2VG58</accession>
<keyword evidence="2" id="KW-1185">Reference proteome</keyword>
<name>A0A4Y2VG58_ARAVE</name>
<evidence type="ECO:0000313" key="1">
    <source>
        <dbReference type="EMBL" id="GBO24273.1"/>
    </source>
</evidence>
<gene>
    <name evidence="1" type="ORF">AVEN_113499_1</name>
</gene>
<sequence length="104" mass="12137">MGTYSHSVQVRYWEYCVGDTWRPGTENDASVNHLRRTGWRYCVEICLLNQKQYVASTNERLELAERGLIRTEKLGSPGSNASSPFSNCLRKRQLWLIYFAEIFL</sequence>
<protein>
    <submittedName>
        <fullName evidence="1">Uncharacterized protein</fullName>
    </submittedName>
</protein>
<dbReference type="Proteomes" id="UP000499080">
    <property type="component" value="Unassembled WGS sequence"/>
</dbReference>
<dbReference type="EMBL" id="BGPR01047258">
    <property type="protein sequence ID" value="GBO24273.1"/>
    <property type="molecule type" value="Genomic_DNA"/>
</dbReference>
<organism evidence="1 2">
    <name type="scientific">Araneus ventricosus</name>
    <name type="common">Orbweaver spider</name>
    <name type="synonym">Epeira ventricosa</name>
    <dbReference type="NCBI Taxonomy" id="182803"/>
    <lineage>
        <taxon>Eukaryota</taxon>
        <taxon>Metazoa</taxon>
        <taxon>Ecdysozoa</taxon>
        <taxon>Arthropoda</taxon>
        <taxon>Chelicerata</taxon>
        <taxon>Arachnida</taxon>
        <taxon>Araneae</taxon>
        <taxon>Araneomorphae</taxon>
        <taxon>Entelegynae</taxon>
        <taxon>Araneoidea</taxon>
        <taxon>Araneidae</taxon>
        <taxon>Araneus</taxon>
    </lineage>
</organism>
<proteinExistence type="predicted"/>
<evidence type="ECO:0000313" key="2">
    <source>
        <dbReference type="Proteomes" id="UP000499080"/>
    </source>
</evidence>
<comment type="caution">
    <text evidence="1">The sequence shown here is derived from an EMBL/GenBank/DDBJ whole genome shotgun (WGS) entry which is preliminary data.</text>
</comment>